<protein>
    <submittedName>
        <fullName evidence="1">Esterase</fullName>
    </submittedName>
</protein>
<reference evidence="2" key="1">
    <citation type="journal article" date="2019" name="Int. J. Syst. Evol. Microbiol.">
        <title>The Global Catalogue of Microorganisms (GCM) 10K type strain sequencing project: providing services to taxonomists for standard genome sequencing and annotation.</title>
        <authorList>
            <consortium name="The Broad Institute Genomics Platform"/>
            <consortium name="The Broad Institute Genome Sequencing Center for Infectious Disease"/>
            <person name="Wu L."/>
            <person name="Ma J."/>
        </authorList>
    </citation>
    <scope>NUCLEOTIDE SEQUENCE [LARGE SCALE GENOMIC DNA]</scope>
    <source>
        <strain evidence="2">JCM 17925</strain>
    </source>
</reference>
<keyword evidence="2" id="KW-1185">Reference proteome</keyword>
<dbReference type="Gene3D" id="3.40.50.1820">
    <property type="entry name" value="alpha/beta hydrolase"/>
    <property type="match status" value="1"/>
</dbReference>
<proteinExistence type="predicted"/>
<dbReference type="SUPFAM" id="SSF53474">
    <property type="entry name" value="alpha/beta-Hydrolases"/>
    <property type="match status" value="1"/>
</dbReference>
<dbReference type="Proteomes" id="UP001500936">
    <property type="component" value="Unassembled WGS sequence"/>
</dbReference>
<gene>
    <name evidence="1" type="ORF">GCM10023187_44820</name>
</gene>
<dbReference type="RefSeq" id="WP_345270260.1">
    <property type="nucleotide sequence ID" value="NZ_BAABHB010000012.1"/>
</dbReference>
<evidence type="ECO:0000313" key="1">
    <source>
        <dbReference type="EMBL" id="GAA4414860.1"/>
    </source>
</evidence>
<comment type="caution">
    <text evidence="1">The sequence shown here is derived from an EMBL/GenBank/DDBJ whole genome shotgun (WGS) entry which is preliminary data.</text>
</comment>
<sequence length="220" mass="25210">MAHEHHLKVTRTARYYTLGTLNDQTRHVWFVLHGYGQLAQYFIRKFDVLDDGQRYIVAPEGLSRLYLDPQYSRIGASWMTREDRLNEISDTLNYLNTLYDAVLQGYDTNSLTINLMGFSQGCAAVCRWLNAGHIRCDRLLLWAGFFSKGLADVIDPAKLSGVDTAYIYGTRDEYIEQMDNAAVYLNRLKQEVPAMQVIAYNGTHSVDRGILQQLATQSRR</sequence>
<dbReference type="EMBL" id="BAABHB010000012">
    <property type="protein sequence ID" value="GAA4414860.1"/>
    <property type="molecule type" value="Genomic_DNA"/>
</dbReference>
<name>A0ABP8KSS0_9BACT</name>
<accession>A0ABP8KSS0</accession>
<organism evidence="1 2">
    <name type="scientific">Nibrella viscosa</name>
    <dbReference type="NCBI Taxonomy" id="1084524"/>
    <lineage>
        <taxon>Bacteria</taxon>
        <taxon>Pseudomonadati</taxon>
        <taxon>Bacteroidota</taxon>
        <taxon>Cytophagia</taxon>
        <taxon>Cytophagales</taxon>
        <taxon>Spirosomataceae</taxon>
        <taxon>Nibrella</taxon>
    </lineage>
</organism>
<evidence type="ECO:0000313" key="2">
    <source>
        <dbReference type="Proteomes" id="UP001500936"/>
    </source>
</evidence>
<dbReference type="InterPro" id="IPR029058">
    <property type="entry name" value="AB_hydrolase_fold"/>
</dbReference>